<dbReference type="InterPro" id="IPR023996">
    <property type="entry name" value="TonB-dep_OMP_SusC/RagA"/>
</dbReference>
<dbReference type="RefSeq" id="WP_130305445.1">
    <property type="nucleotide sequence ID" value="NZ_SHKN01000001.1"/>
</dbReference>
<sequence>MKKNANSFAPFHYAQKRGVSWLMKLCIVAILFSPILVKASQTSGFNGVEQKQNTVTGIVTSADDGLSIPGVSVVLKGTAIGTSTDFDGKFSIQAEEGQTLIFSFVGMTTQEVVVKSNSLNIILEFENLGLDEVVVVGYGTQKKSDLTGAVSSVKGEDLKKTPSSNAVNALQGKVAGVTITKYGGAPGAGSSITIRGIGTVGNNEPLYIIDGLPGSMSLLNPDDIESFEILKDGAAAAIYGSRAANGVVLITTKKGKKGKINVDFNMHIGQTKAIDQLDLLDSEGYVKVHKMMYDNYNMYAADADKKALPDYVTSPITANTNWQDEVSRTALQQNYNLSINGGNDLGYYGISGSWNDEEGTLIGSDYLKKTLRAKLGMTKGRLSVDATISYAETNSEGQKFSLSDTYKLTPLINPFDENGDVQLTSGDMPANANPYANHQNMKGETDLQYFSANITGRLKFTDWLSYQVNLGLINSNDNKWSYHTKFDRSPKDSEDWIYYGEERNNYRSQIMEHLLNFQKEFGKHSVSSVIGYTASKKTNNWIGANVTGKNTVYSAEGDEVKTKDEMAGFLDPSWMTLNAGKGGTYAAYGSRNEYTRTSILGRVNYSFDSKYLLQVTARRDGSSKFGSDSRYGTFPSVALGWRLTEEDFMSDYDFIDNLKLRASWGKLGNEVTLGFYDHQALISTGNDYELGAVRGSGANPWTGSIATGLENRELQWETTISKNLGLDFTLLGNQFNGTINYYNTTTKDMLIYRQLPGSAGLDSPILNVGEISNKGLEFELGYYKQDGDFKYSINTTFTTTKNEVVTLSSEDQALFGEGLKYGDSHFPTQTKVGYEIGAFFLYQTDGIFQSMDEVNAHKNSEGDLLQASAKPGDIRFKDTNGDGELNEKDKVYSGSGIPDFTYSINFNASYKGFDFSMMFYGVQGNELYNGNRYYLENMSAGQNFLASSLNAWTETNKNTNIPRAVLGDANLNTRESNRYLEDGSFLRLKNIELGYTLPKSMINRLGVNKCRIYFNAQNVFTITDYSGIDPEVGRSNVLNTGIDRSLYPINKSFFAGIQLSF</sequence>
<dbReference type="AlphaFoldDB" id="A0A4Q7VHC2"/>
<dbReference type="InterPro" id="IPR012910">
    <property type="entry name" value="Plug_dom"/>
</dbReference>
<dbReference type="PROSITE" id="PS52016">
    <property type="entry name" value="TONB_DEPENDENT_REC_3"/>
    <property type="match status" value="1"/>
</dbReference>
<dbReference type="InterPro" id="IPR039426">
    <property type="entry name" value="TonB-dep_rcpt-like"/>
</dbReference>
<dbReference type="NCBIfam" id="TIGR04056">
    <property type="entry name" value="OMP_RagA_SusC"/>
    <property type="match status" value="1"/>
</dbReference>
<keyword evidence="5 7" id="KW-0472">Membrane</keyword>
<protein>
    <submittedName>
        <fullName evidence="9">TonB-linked SusC/RagA family outer membrane protein</fullName>
    </submittedName>
</protein>
<dbReference type="Gene3D" id="2.60.40.1120">
    <property type="entry name" value="Carboxypeptidase-like, regulatory domain"/>
    <property type="match status" value="1"/>
</dbReference>
<dbReference type="Proteomes" id="UP000293562">
    <property type="component" value="Unassembled WGS sequence"/>
</dbReference>
<dbReference type="FunFam" id="2.170.130.10:FF:000008">
    <property type="entry name" value="SusC/RagA family TonB-linked outer membrane protein"/>
    <property type="match status" value="1"/>
</dbReference>
<dbReference type="InterPro" id="IPR008969">
    <property type="entry name" value="CarboxyPept-like_regulatory"/>
</dbReference>
<evidence type="ECO:0000256" key="2">
    <source>
        <dbReference type="ARBA" id="ARBA00022448"/>
    </source>
</evidence>
<dbReference type="EMBL" id="SHKN01000001">
    <property type="protein sequence ID" value="RZT95482.1"/>
    <property type="molecule type" value="Genomic_DNA"/>
</dbReference>
<dbReference type="OrthoDB" id="9768177at2"/>
<dbReference type="Pfam" id="PF07715">
    <property type="entry name" value="Plug"/>
    <property type="match status" value="1"/>
</dbReference>
<evidence type="ECO:0000313" key="9">
    <source>
        <dbReference type="EMBL" id="RZT95482.1"/>
    </source>
</evidence>
<dbReference type="InterPro" id="IPR037066">
    <property type="entry name" value="Plug_dom_sf"/>
</dbReference>
<evidence type="ECO:0000313" key="10">
    <source>
        <dbReference type="Proteomes" id="UP000293562"/>
    </source>
</evidence>
<reference evidence="9 10" key="1">
    <citation type="submission" date="2019-02" db="EMBL/GenBank/DDBJ databases">
        <title>Genomic Encyclopedia of Type Strains, Phase IV (KMG-IV): sequencing the most valuable type-strain genomes for metagenomic binning, comparative biology and taxonomic classification.</title>
        <authorList>
            <person name="Goeker M."/>
        </authorList>
    </citation>
    <scope>NUCLEOTIDE SEQUENCE [LARGE SCALE GENOMIC DNA]</scope>
    <source>
        <strain evidence="9 10">DSM 28825</strain>
    </source>
</reference>
<keyword evidence="4 7" id="KW-0812">Transmembrane</keyword>
<keyword evidence="3 7" id="KW-1134">Transmembrane beta strand</keyword>
<dbReference type="SUPFAM" id="SSF49464">
    <property type="entry name" value="Carboxypeptidase regulatory domain-like"/>
    <property type="match status" value="1"/>
</dbReference>
<keyword evidence="6 7" id="KW-0998">Cell outer membrane</keyword>
<dbReference type="InterPro" id="IPR023997">
    <property type="entry name" value="TonB-dep_OMP_SusC/RagA_CS"/>
</dbReference>
<dbReference type="Pfam" id="PF13715">
    <property type="entry name" value="CarbopepD_reg_2"/>
    <property type="match status" value="1"/>
</dbReference>
<comment type="subcellular location">
    <subcellularLocation>
        <location evidence="1 7">Cell outer membrane</location>
        <topology evidence="1 7">Multi-pass membrane protein</topology>
    </subcellularLocation>
</comment>
<comment type="similarity">
    <text evidence="7">Belongs to the TonB-dependent receptor family.</text>
</comment>
<evidence type="ECO:0000256" key="1">
    <source>
        <dbReference type="ARBA" id="ARBA00004571"/>
    </source>
</evidence>
<evidence type="ECO:0000256" key="5">
    <source>
        <dbReference type="ARBA" id="ARBA00023136"/>
    </source>
</evidence>
<dbReference type="SUPFAM" id="SSF56935">
    <property type="entry name" value="Porins"/>
    <property type="match status" value="1"/>
</dbReference>
<evidence type="ECO:0000256" key="3">
    <source>
        <dbReference type="ARBA" id="ARBA00022452"/>
    </source>
</evidence>
<keyword evidence="10" id="KW-1185">Reference proteome</keyword>
<evidence type="ECO:0000256" key="4">
    <source>
        <dbReference type="ARBA" id="ARBA00022692"/>
    </source>
</evidence>
<accession>A0A4Q7VHC2</accession>
<proteinExistence type="inferred from homology"/>
<feature type="domain" description="TonB-dependent receptor plug" evidence="8">
    <location>
        <begin position="143"/>
        <end position="247"/>
    </location>
</feature>
<dbReference type="Gene3D" id="2.40.170.20">
    <property type="entry name" value="TonB-dependent receptor, beta-barrel domain"/>
    <property type="match status" value="1"/>
</dbReference>
<evidence type="ECO:0000256" key="6">
    <source>
        <dbReference type="ARBA" id="ARBA00023237"/>
    </source>
</evidence>
<gene>
    <name evidence="9" type="ORF">EV201_0102</name>
</gene>
<evidence type="ECO:0000259" key="8">
    <source>
        <dbReference type="Pfam" id="PF07715"/>
    </source>
</evidence>
<dbReference type="Gene3D" id="2.170.130.10">
    <property type="entry name" value="TonB-dependent receptor, plug domain"/>
    <property type="match status" value="1"/>
</dbReference>
<organism evidence="9 10">
    <name type="scientific">Ancylomarina subtilis</name>
    <dbReference type="NCBI Taxonomy" id="1639035"/>
    <lineage>
        <taxon>Bacteria</taxon>
        <taxon>Pseudomonadati</taxon>
        <taxon>Bacteroidota</taxon>
        <taxon>Bacteroidia</taxon>
        <taxon>Marinilabiliales</taxon>
        <taxon>Marinifilaceae</taxon>
        <taxon>Ancylomarina</taxon>
    </lineage>
</organism>
<evidence type="ECO:0000256" key="7">
    <source>
        <dbReference type="PROSITE-ProRule" id="PRU01360"/>
    </source>
</evidence>
<dbReference type="InterPro" id="IPR036942">
    <property type="entry name" value="Beta-barrel_TonB_sf"/>
</dbReference>
<dbReference type="GO" id="GO:0009279">
    <property type="term" value="C:cell outer membrane"/>
    <property type="evidence" value="ECO:0007669"/>
    <property type="project" value="UniProtKB-SubCell"/>
</dbReference>
<comment type="caution">
    <text evidence="9">The sequence shown here is derived from an EMBL/GenBank/DDBJ whole genome shotgun (WGS) entry which is preliminary data.</text>
</comment>
<name>A0A4Q7VHC2_9BACT</name>
<dbReference type="NCBIfam" id="TIGR04057">
    <property type="entry name" value="SusC_RagA_signa"/>
    <property type="match status" value="1"/>
</dbReference>
<keyword evidence="2 7" id="KW-0813">Transport</keyword>